<organism evidence="5">
    <name type="scientific">Serpula lacrymans var. lacrymans (strain S7.3)</name>
    <name type="common">Dry rot fungus</name>
    <dbReference type="NCBI Taxonomy" id="936435"/>
    <lineage>
        <taxon>Eukaryota</taxon>
        <taxon>Fungi</taxon>
        <taxon>Dikarya</taxon>
        <taxon>Basidiomycota</taxon>
        <taxon>Agaricomycotina</taxon>
        <taxon>Agaricomycetes</taxon>
        <taxon>Agaricomycetidae</taxon>
        <taxon>Boletales</taxon>
        <taxon>Coniophorineae</taxon>
        <taxon>Serpulaceae</taxon>
        <taxon>Serpula</taxon>
    </lineage>
</organism>
<evidence type="ECO:0000259" key="3">
    <source>
        <dbReference type="Pfam" id="PF10509"/>
    </source>
</evidence>
<reference evidence="5" key="1">
    <citation type="journal article" date="2011" name="Science">
        <title>The plant cell wall-decomposing machinery underlies the functional diversity of forest fungi.</title>
        <authorList>
            <person name="Eastwood D.C."/>
            <person name="Floudas D."/>
            <person name="Binder M."/>
            <person name="Majcherczyk A."/>
            <person name="Schneider P."/>
            <person name="Aerts A."/>
            <person name="Asiegbu F.O."/>
            <person name="Baker S.E."/>
            <person name="Barry K."/>
            <person name="Bendiksby M."/>
            <person name="Blumentritt M."/>
            <person name="Coutinho P.M."/>
            <person name="Cullen D."/>
            <person name="de Vries R.P."/>
            <person name="Gathman A."/>
            <person name="Goodell B."/>
            <person name="Henrissat B."/>
            <person name="Ihrmark K."/>
            <person name="Kauserud H."/>
            <person name="Kohler A."/>
            <person name="LaButti K."/>
            <person name="Lapidus A."/>
            <person name="Lavin J.L."/>
            <person name="Lee Y.-H."/>
            <person name="Lindquist E."/>
            <person name="Lilly W."/>
            <person name="Lucas S."/>
            <person name="Morin E."/>
            <person name="Murat C."/>
            <person name="Oguiza J.A."/>
            <person name="Park J."/>
            <person name="Pisabarro A.G."/>
            <person name="Riley R."/>
            <person name="Rosling A."/>
            <person name="Salamov A."/>
            <person name="Schmidt O."/>
            <person name="Schmutz J."/>
            <person name="Skrede I."/>
            <person name="Stenlid J."/>
            <person name="Wiebenga A."/>
            <person name="Xie X."/>
            <person name="Kuees U."/>
            <person name="Hibbett D.S."/>
            <person name="Hoffmeister D."/>
            <person name="Hoegberg N."/>
            <person name="Martin F."/>
            <person name="Grigoriev I.V."/>
            <person name="Watkinson S.C."/>
        </authorList>
    </citation>
    <scope>NUCLEOTIDE SEQUENCE [LARGE SCALE GENOMIC DNA]</scope>
    <source>
        <strain evidence="5">strain S7.3</strain>
    </source>
</reference>
<evidence type="ECO:0000313" key="4">
    <source>
        <dbReference type="EMBL" id="EGN92373.1"/>
    </source>
</evidence>
<dbReference type="HOGENOM" id="CLU_1644736_0_0_1"/>
<sequence>MAASLPIPVFTNLNDLYQNLATTLNHASSKQGSGDLQSTSHEHQAVSSNRTLFSSSSLTSRYILELCTSSLIGEHIDNALSRVFPAAIERDILIACASRPVSSLKICMENTNARPSTVGKEDVPKDVAHVEGWHLDIDNKDELKWESYVRVGCYVCFLELN</sequence>
<dbReference type="Proteomes" id="UP000008063">
    <property type="component" value="Unassembled WGS sequence"/>
</dbReference>
<dbReference type="EMBL" id="GL945506">
    <property type="protein sequence ID" value="EGN92373.1"/>
    <property type="molecule type" value="Genomic_DNA"/>
</dbReference>
<name>F8QH45_SERL3</name>
<dbReference type="Pfam" id="PF10509">
    <property type="entry name" value="GalKase_gal_bdg"/>
    <property type="match status" value="1"/>
</dbReference>
<keyword evidence="5" id="KW-1185">Reference proteome</keyword>
<dbReference type="AlphaFoldDB" id="F8QH45"/>
<proteinExistence type="predicted"/>
<evidence type="ECO:0000313" key="5">
    <source>
        <dbReference type="Proteomes" id="UP000008063"/>
    </source>
</evidence>
<evidence type="ECO:0000256" key="1">
    <source>
        <dbReference type="ARBA" id="ARBA00022741"/>
    </source>
</evidence>
<protein>
    <recommendedName>
        <fullName evidence="3">Galactokinase N-terminal domain-containing protein</fullName>
    </recommendedName>
</protein>
<gene>
    <name evidence="4" type="ORF">SERLA73DRAFT_79653</name>
</gene>
<evidence type="ECO:0000256" key="2">
    <source>
        <dbReference type="ARBA" id="ARBA00022840"/>
    </source>
</evidence>
<dbReference type="GO" id="GO:0005524">
    <property type="term" value="F:ATP binding"/>
    <property type="evidence" value="ECO:0007669"/>
    <property type="project" value="UniProtKB-KW"/>
</dbReference>
<keyword evidence="1" id="KW-0547">Nucleotide-binding</keyword>
<feature type="domain" description="Galactokinase N-terminal" evidence="3">
    <location>
        <begin position="70"/>
        <end position="97"/>
    </location>
</feature>
<dbReference type="STRING" id="936435.F8QH45"/>
<dbReference type="Gene3D" id="3.30.230.10">
    <property type="match status" value="1"/>
</dbReference>
<dbReference type="InParanoid" id="F8QH45"/>
<keyword evidence="2" id="KW-0067">ATP-binding</keyword>
<dbReference type="InterPro" id="IPR019539">
    <property type="entry name" value="GalKase_N"/>
</dbReference>
<accession>F8QH45</accession>
<dbReference type="InterPro" id="IPR014721">
    <property type="entry name" value="Ribsml_uS5_D2-typ_fold_subgr"/>
</dbReference>